<dbReference type="GO" id="GO:0004497">
    <property type="term" value="F:monooxygenase activity"/>
    <property type="evidence" value="ECO:0007669"/>
    <property type="project" value="UniProtKB-KW"/>
</dbReference>
<dbReference type="HOGENOM" id="CLU_001570_14_11_1"/>
<dbReference type="PRINTS" id="PR00385">
    <property type="entry name" value="P450"/>
</dbReference>
<dbReference type="PANTHER" id="PTHR24305:SF210">
    <property type="entry name" value="CYTOCHROME P450 MONOOXYGENASE ASQL-RELATED"/>
    <property type="match status" value="1"/>
</dbReference>
<evidence type="ECO:0000256" key="5">
    <source>
        <dbReference type="ARBA" id="ARBA00023004"/>
    </source>
</evidence>
<accession>N1Q3C0</accession>
<keyword evidence="3 6" id="KW-0349">Heme</keyword>
<dbReference type="CDD" id="cd11058">
    <property type="entry name" value="CYP60B-like"/>
    <property type="match status" value="1"/>
</dbReference>
<keyword evidence="7" id="KW-0560">Oxidoreductase</keyword>
<evidence type="ECO:0000256" key="8">
    <source>
        <dbReference type="SAM" id="Phobius"/>
    </source>
</evidence>
<dbReference type="PRINTS" id="PR00463">
    <property type="entry name" value="EP450I"/>
</dbReference>
<dbReference type="InterPro" id="IPR050121">
    <property type="entry name" value="Cytochrome_P450_monoxygenase"/>
</dbReference>
<protein>
    <submittedName>
        <fullName evidence="9">Uncharacterized protein</fullName>
    </submittedName>
</protein>
<evidence type="ECO:0000256" key="4">
    <source>
        <dbReference type="ARBA" id="ARBA00022723"/>
    </source>
</evidence>
<name>N1Q3C0_DOTSN</name>
<dbReference type="OrthoDB" id="1470350at2759"/>
<dbReference type="GO" id="GO:0016705">
    <property type="term" value="F:oxidoreductase activity, acting on paired donors, with incorporation or reduction of molecular oxygen"/>
    <property type="evidence" value="ECO:0007669"/>
    <property type="project" value="InterPro"/>
</dbReference>
<evidence type="ECO:0000256" key="3">
    <source>
        <dbReference type="ARBA" id="ARBA00022617"/>
    </source>
</evidence>
<dbReference type="OMA" id="PLMCVAT"/>
<evidence type="ECO:0000313" key="9">
    <source>
        <dbReference type="EMBL" id="EME49135.1"/>
    </source>
</evidence>
<evidence type="ECO:0000256" key="7">
    <source>
        <dbReference type="RuleBase" id="RU000461"/>
    </source>
</evidence>
<dbReference type="InterPro" id="IPR002401">
    <property type="entry name" value="Cyt_P450_E_grp-I"/>
</dbReference>
<organism evidence="9 10">
    <name type="scientific">Dothistroma septosporum (strain NZE10 / CBS 128990)</name>
    <name type="common">Red band needle blight fungus</name>
    <name type="synonym">Mycosphaerella pini</name>
    <dbReference type="NCBI Taxonomy" id="675120"/>
    <lineage>
        <taxon>Eukaryota</taxon>
        <taxon>Fungi</taxon>
        <taxon>Dikarya</taxon>
        <taxon>Ascomycota</taxon>
        <taxon>Pezizomycotina</taxon>
        <taxon>Dothideomycetes</taxon>
        <taxon>Dothideomycetidae</taxon>
        <taxon>Mycosphaerellales</taxon>
        <taxon>Mycosphaerellaceae</taxon>
        <taxon>Dothistroma</taxon>
    </lineage>
</organism>
<dbReference type="PANTHER" id="PTHR24305">
    <property type="entry name" value="CYTOCHROME P450"/>
    <property type="match status" value="1"/>
</dbReference>
<keyword evidence="5 6" id="KW-0408">Iron</keyword>
<dbReference type="Pfam" id="PF00067">
    <property type="entry name" value="p450"/>
    <property type="match status" value="1"/>
</dbReference>
<reference evidence="9 10" key="2">
    <citation type="journal article" date="2012" name="PLoS Pathog.">
        <title>Diverse lifestyles and strategies of plant pathogenesis encoded in the genomes of eighteen Dothideomycetes fungi.</title>
        <authorList>
            <person name="Ohm R.A."/>
            <person name="Feau N."/>
            <person name="Henrissat B."/>
            <person name="Schoch C.L."/>
            <person name="Horwitz B.A."/>
            <person name="Barry K.W."/>
            <person name="Condon B.J."/>
            <person name="Copeland A.C."/>
            <person name="Dhillon B."/>
            <person name="Glaser F."/>
            <person name="Hesse C.N."/>
            <person name="Kosti I."/>
            <person name="LaButti K."/>
            <person name="Lindquist E.A."/>
            <person name="Lucas S."/>
            <person name="Salamov A.A."/>
            <person name="Bradshaw R.E."/>
            <person name="Ciuffetti L."/>
            <person name="Hamelin R.C."/>
            <person name="Kema G.H.J."/>
            <person name="Lawrence C."/>
            <person name="Scott J.A."/>
            <person name="Spatafora J.W."/>
            <person name="Turgeon B.G."/>
            <person name="de Wit P.J.G.M."/>
            <person name="Zhong S."/>
            <person name="Goodwin S.B."/>
            <person name="Grigoriev I.V."/>
        </authorList>
    </citation>
    <scope>NUCLEOTIDE SEQUENCE [LARGE SCALE GENOMIC DNA]</scope>
    <source>
        <strain evidence="10">NZE10 / CBS 128990</strain>
    </source>
</reference>
<feature type="transmembrane region" description="Helical" evidence="8">
    <location>
        <begin position="21"/>
        <end position="44"/>
    </location>
</feature>
<keyword evidence="8" id="KW-0472">Membrane</keyword>
<keyword evidence="8" id="KW-1133">Transmembrane helix</keyword>
<keyword evidence="4 6" id="KW-0479">Metal-binding</keyword>
<evidence type="ECO:0000256" key="1">
    <source>
        <dbReference type="ARBA" id="ARBA00001971"/>
    </source>
</evidence>
<dbReference type="SUPFAM" id="SSF48264">
    <property type="entry name" value="Cytochrome P450"/>
    <property type="match status" value="1"/>
</dbReference>
<dbReference type="AlphaFoldDB" id="N1Q3C0"/>
<gene>
    <name evidence="9" type="ORF">DOTSEDRAFT_68006</name>
</gene>
<comment type="cofactor">
    <cofactor evidence="1 6">
        <name>heme</name>
        <dbReference type="ChEBI" id="CHEBI:30413"/>
    </cofactor>
</comment>
<comment type="similarity">
    <text evidence="2 7">Belongs to the cytochrome P450 family.</text>
</comment>
<dbReference type="GO" id="GO:0020037">
    <property type="term" value="F:heme binding"/>
    <property type="evidence" value="ECO:0007669"/>
    <property type="project" value="InterPro"/>
</dbReference>
<dbReference type="InterPro" id="IPR017972">
    <property type="entry name" value="Cyt_P450_CS"/>
</dbReference>
<dbReference type="GO" id="GO:0005506">
    <property type="term" value="F:iron ion binding"/>
    <property type="evidence" value="ECO:0007669"/>
    <property type="project" value="InterPro"/>
</dbReference>
<dbReference type="InterPro" id="IPR036396">
    <property type="entry name" value="Cyt_P450_sf"/>
</dbReference>
<dbReference type="eggNOG" id="KOG0157">
    <property type="taxonomic scope" value="Eukaryota"/>
</dbReference>
<dbReference type="PROSITE" id="PS00086">
    <property type="entry name" value="CYTOCHROME_P450"/>
    <property type="match status" value="1"/>
</dbReference>
<dbReference type="Gene3D" id="1.10.630.10">
    <property type="entry name" value="Cytochrome P450"/>
    <property type="match status" value="1"/>
</dbReference>
<keyword evidence="10" id="KW-1185">Reference proteome</keyword>
<reference evidence="10" key="1">
    <citation type="journal article" date="2012" name="PLoS Genet.">
        <title>The genomes of the fungal plant pathogens Cladosporium fulvum and Dothistroma septosporum reveal adaptation to different hosts and lifestyles but also signatures of common ancestry.</title>
        <authorList>
            <person name="de Wit P.J.G.M."/>
            <person name="van der Burgt A."/>
            <person name="Oekmen B."/>
            <person name="Stergiopoulos I."/>
            <person name="Abd-Elsalam K.A."/>
            <person name="Aerts A.L."/>
            <person name="Bahkali A.H."/>
            <person name="Beenen H.G."/>
            <person name="Chettri P."/>
            <person name="Cox M.P."/>
            <person name="Datema E."/>
            <person name="de Vries R.P."/>
            <person name="Dhillon B."/>
            <person name="Ganley A.R."/>
            <person name="Griffiths S.A."/>
            <person name="Guo Y."/>
            <person name="Hamelin R.C."/>
            <person name="Henrissat B."/>
            <person name="Kabir M.S."/>
            <person name="Jashni M.K."/>
            <person name="Kema G."/>
            <person name="Klaubauf S."/>
            <person name="Lapidus A."/>
            <person name="Levasseur A."/>
            <person name="Lindquist E."/>
            <person name="Mehrabi R."/>
            <person name="Ohm R.A."/>
            <person name="Owen T.J."/>
            <person name="Salamov A."/>
            <person name="Schwelm A."/>
            <person name="Schijlen E."/>
            <person name="Sun H."/>
            <person name="van den Burg H.A."/>
            <person name="van Ham R.C.H.J."/>
            <person name="Zhang S."/>
            <person name="Goodwin S.B."/>
            <person name="Grigoriev I.V."/>
            <person name="Collemare J."/>
            <person name="Bradshaw R.E."/>
        </authorList>
    </citation>
    <scope>NUCLEOTIDE SEQUENCE [LARGE SCALE GENOMIC DNA]</scope>
    <source>
        <strain evidence="10">NZE10 / CBS 128990</strain>
    </source>
</reference>
<sequence length="505" mass="56900">MMSMQQATIGHGLTAMPVNTVTISLAFASLYLLFVFGSAVYGAFFGPLSSFPGPKSRALSILPRMLDIIRGNEATELPELHKKYGPVVRIAPSEISFAGGAQAFKDLHGFKNTVHKDPMFYGKPYNNVENIITANDANHSRQRKLVAHAFADKSIKDLEPMLKQWAGTMLRKLTERVGQPTDMLKYYNCTTFDIMGDLSFNESLNMLEDGEYSSWVKAIFLGVKSASHLRAVKMSGSLGQYIVDEWLYNSAVVRRKQAEHWNHSKDRVDRRLEKVPDRPDLWSKILVKSSGPDGLTLEEHRGMASLFMLAGTETTATALSGVTYYLLRNPEYMRKLTNEIRAAHASFDDVTLESIQKLRYLQAVLQEGLRMYPPVPTHLGRRTPAGGATICGYAIPASTSVAVHHLSTYRSEEHFKNPYKFAPERFLADPEYANDHLDALEPFSTGPRNCVGKNLAWHEMRLLLCTTLLHFDLELCEESEAWADQKIYILWEKKPLWCKLTKVTA</sequence>
<evidence type="ECO:0000313" key="10">
    <source>
        <dbReference type="Proteomes" id="UP000016933"/>
    </source>
</evidence>
<evidence type="ECO:0000256" key="6">
    <source>
        <dbReference type="PIRSR" id="PIRSR602401-1"/>
    </source>
</evidence>
<dbReference type="EMBL" id="KB446535">
    <property type="protein sequence ID" value="EME49135.1"/>
    <property type="molecule type" value="Genomic_DNA"/>
</dbReference>
<keyword evidence="7" id="KW-0503">Monooxygenase</keyword>
<keyword evidence="8" id="KW-0812">Transmembrane</keyword>
<dbReference type="Proteomes" id="UP000016933">
    <property type="component" value="Unassembled WGS sequence"/>
</dbReference>
<evidence type="ECO:0000256" key="2">
    <source>
        <dbReference type="ARBA" id="ARBA00010617"/>
    </source>
</evidence>
<dbReference type="STRING" id="675120.N1Q3C0"/>
<dbReference type="InterPro" id="IPR001128">
    <property type="entry name" value="Cyt_P450"/>
</dbReference>
<proteinExistence type="inferred from homology"/>
<feature type="binding site" description="axial binding residue" evidence="6">
    <location>
        <position position="450"/>
    </location>
    <ligand>
        <name>heme</name>
        <dbReference type="ChEBI" id="CHEBI:30413"/>
    </ligand>
    <ligandPart>
        <name>Fe</name>
        <dbReference type="ChEBI" id="CHEBI:18248"/>
    </ligandPart>
</feature>